<feature type="region of interest" description="Disordered" evidence="1">
    <location>
        <begin position="18"/>
        <end position="40"/>
    </location>
</feature>
<keyword evidence="3" id="KW-1185">Reference proteome</keyword>
<reference evidence="3" key="1">
    <citation type="journal article" date="2014" name="Genome Announc.">
        <title>Genome sequence and annotation of Acremonium chrysogenum, producer of the beta-lactam antibiotic cephalosporin C.</title>
        <authorList>
            <person name="Terfehr D."/>
            <person name="Dahlmann T.A."/>
            <person name="Specht T."/>
            <person name="Zadra I."/>
            <person name="Kuernsteiner H."/>
            <person name="Kueck U."/>
        </authorList>
    </citation>
    <scope>NUCLEOTIDE SEQUENCE [LARGE SCALE GENOMIC DNA]</scope>
    <source>
        <strain evidence="3">ATCC 11550 / CBS 779.69 / DSM 880 / IAM 14645 / JCM 23072 / IMI 49137</strain>
    </source>
</reference>
<proteinExistence type="predicted"/>
<gene>
    <name evidence="2" type="ORF">ACRE_003740</name>
</gene>
<comment type="caution">
    <text evidence="2">The sequence shown here is derived from an EMBL/GenBank/DDBJ whole genome shotgun (WGS) entry which is preliminary data.</text>
</comment>
<evidence type="ECO:0000256" key="1">
    <source>
        <dbReference type="SAM" id="MobiDB-lite"/>
    </source>
</evidence>
<dbReference type="Proteomes" id="UP000029964">
    <property type="component" value="Unassembled WGS sequence"/>
</dbReference>
<dbReference type="HOGENOM" id="CLU_2687209_0_0_1"/>
<dbReference type="EMBL" id="JPKY01000002">
    <property type="protein sequence ID" value="KFH48587.1"/>
    <property type="molecule type" value="Genomic_DNA"/>
</dbReference>
<evidence type="ECO:0000313" key="2">
    <source>
        <dbReference type="EMBL" id="KFH48587.1"/>
    </source>
</evidence>
<sequence length="74" mass="8396">MVCRWGKWVVAANDFGIGDCNEEEEEEEEEEKQEGGRSTLGGHFDEEVLLIPPLFPPALFCNHQHPLQAVYVPK</sequence>
<feature type="compositionally biased region" description="Acidic residues" evidence="1">
    <location>
        <begin position="20"/>
        <end position="32"/>
    </location>
</feature>
<protein>
    <submittedName>
        <fullName evidence="2">Uncharacterized protein</fullName>
    </submittedName>
</protein>
<organism evidence="2 3">
    <name type="scientific">Hapsidospora chrysogenum (strain ATCC 11550 / CBS 779.69 / DSM 880 / IAM 14645 / JCM 23072 / IMI 49137)</name>
    <name type="common">Acremonium chrysogenum</name>
    <dbReference type="NCBI Taxonomy" id="857340"/>
    <lineage>
        <taxon>Eukaryota</taxon>
        <taxon>Fungi</taxon>
        <taxon>Dikarya</taxon>
        <taxon>Ascomycota</taxon>
        <taxon>Pezizomycotina</taxon>
        <taxon>Sordariomycetes</taxon>
        <taxon>Hypocreomycetidae</taxon>
        <taxon>Hypocreales</taxon>
        <taxon>Bionectriaceae</taxon>
        <taxon>Hapsidospora</taxon>
    </lineage>
</organism>
<evidence type="ECO:0000313" key="3">
    <source>
        <dbReference type="Proteomes" id="UP000029964"/>
    </source>
</evidence>
<dbReference type="AlphaFoldDB" id="A0A086TGV5"/>
<name>A0A086TGV5_HAPC1</name>
<accession>A0A086TGV5</accession>